<evidence type="ECO:0000313" key="1">
    <source>
        <dbReference type="EMBL" id="KAF9619972.1"/>
    </source>
</evidence>
<name>A0A835M867_9MAGN</name>
<proteinExistence type="predicted"/>
<accession>A0A835M867</accession>
<gene>
    <name evidence="1" type="ORF">IFM89_010588</name>
</gene>
<keyword evidence="2" id="KW-1185">Reference proteome</keyword>
<organism evidence="1 2">
    <name type="scientific">Coptis chinensis</name>
    <dbReference type="NCBI Taxonomy" id="261450"/>
    <lineage>
        <taxon>Eukaryota</taxon>
        <taxon>Viridiplantae</taxon>
        <taxon>Streptophyta</taxon>
        <taxon>Embryophyta</taxon>
        <taxon>Tracheophyta</taxon>
        <taxon>Spermatophyta</taxon>
        <taxon>Magnoliopsida</taxon>
        <taxon>Ranunculales</taxon>
        <taxon>Ranunculaceae</taxon>
        <taxon>Coptidoideae</taxon>
        <taxon>Coptis</taxon>
    </lineage>
</organism>
<dbReference type="Proteomes" id="UP000631114">
    <property type="component" value="Unassembled WGS sequence"/>
</dbReference>
<comment type="caution">
    <text evidence="1">The sequence shown here is derived from an EMBL/GenBank/DDBJ whole genome shotgun (WGS) entry which is preliminary data.</text>
</comment>
<dbReference type="AlphaFoldDB" id="A0A835M867"/>
<evidence type="ECO:0000313" key="2">
    <source>
        <dbReference type="Proteomes" id="UP000631114"/>
    </source>
</evidence>
<sequence length="97" mass="11127">MDEEQGQHMCISHLGTLNGFSIQRALELSLSSPRYGVLRDCILKHSVHNCSDDEDDFCELGLPVPDGEDTHLNLKTETPRKSVCILRLERFLFLFFF</sequence>
<protein>
    <submittedName>
        <fullName evidence="1">Uncharacterized protein</fullName>
    </submittedName>
</protein>
<dbReference type="EMBL" id="JADFTS010000002">
    <property type="protein sequence ID" value="KAF9619972.1"/>
    <property type="molecule type" value="Genomic_DNA"/>
</dbReference>
<reference evidence="1 2" key="1">
    <citation type="submission" date="2020-10" db="EMBL/GenBank/DDBJ databases">
        <title>The Coptis chinensis genome and diversification of protoberbering-type alkaloids.</title>
        <authorList>
            <person name="Wang B."/>
            <person name="Shu S."/>
            <person name="Song C."/>
            <person name="Liu Y."/>
        </authorList>
    </citation>
    <scope>NUCLEOTIDE SEQUENCE [LARGE SCALE GENOMIC DNA]</scope>
    <source>
        <strain evidence="1">HL-2020</strain>
        <tissue evidence="1">Leaf</tissue>
    </source>
</reference>